<comment type="similarity">
    <text evidence="1">Belongs to the TMEM70 family.</text>
</comment>
<protein>
    <submittedName>
        <fullName evidence="3">Transmembrane protein 70serine-threonine-like</fullName>
    </submittedName>
</protein>
<name>A0A0B8RNZ4_9SAUR</name>
<keyword evidence="2 3" id="KW-0812">Transmembrane</keyword>
<keyword evidence="2" id="KW-1133">Transmembrane helix</keyword>
<keyword evidence="2" id="KW-0472">Membrane</keyword>
<dbReference type="Pfam" id="PF06979">
    <property type="entry name" value="TMEM70"/>
    <property type="match status" value="1"/>
</dbReference>
<dbReference type="InterPro" id="IPR009724">
    <property type="entry name" value="TMEM70"/>
</dbReference>
<feature type="transmembrane region" description="Helical" evidence="2">
    <location>
        <begin position="144"/>
        <end position="164"/>
    </location>
</feature>
<dbReference type="GO" id="GO:0031966">
    <property type="term" value="C:mitochondrial membrane"/>
    <property type="evidence" value="ECO:0007669"/>
    <property type="project" value="TreeGrafter"/>
</dbReference>
<evidence type="ECO:0000256" key="1">
    <source>
        <dbReference type="ARBA" id="ARBA00005280"/>
    </source>
</evidence>
<reference evidence="3" key="1">
    <citation type="journal article" date="2014" name="BMC Genomics">
        <title>RNA-seq and high-definition mass spectrometry reveal the complex and divergent venoms of two rear-fanged colubrid snakes.</title>
        <authorList>
            <person name="McGivern J.J."/>
            <person name="Wray K.P."/>
            <person name="Margres M.J."/>
            <person name="Couch M.E."/>
            <person name="Mackessy S.P."/>
            <person name="Rokyta D.R."/>
        </authorList>
    </citation>
    <scope>NUCLEOTIDE SEQUENCE</scope>
    <source>
        <tissue evidence="3">Venom gland</tissue>
    </source>
</reference>
<dbReference type="PANTHER" id="PTHR13281:SF0">
    <property type="entry name" value="TRANSMEMBRANE PROTEIN 70, MITOCHONDRIAL"/>
    <property type="match status" value="1"/>
</dbReference>
<proteinExistence type="inferred from homology"/>
<feature type="transmembrane region" description="Helical" evidence="2">
    <location>
        <begin position="112"/>
        <end position="132"/>
    </location>
</feature>
<accession>A0A0B8RNZ4</accession>
<dbReference type="GO" id="GO:0033615">
    <property type="term" value="P:mitochondrial proton-transporting ATP synthase complex assembly"/>
    <property type="evidence" value="ECO:0007669"/>
    <property type="project" value="TreeGrafter"/>
</dbReference>
<evidence type="ECO:0000256" key="2">
    <source>
        <dbReference type="SAM" id="Phobius"/>
    </source>
</evidence>
<dbReference type="EMBL" id="GBSH01002828">
    <property type="protein sequence ID" value="JAG66199.1"/>
    <property type="molecule type" value="Transcribed_RNA"/>
</dbReference>
<dbReference type="AlphaFoldDB" id="A0A0B8RNZ4"/>
<sequence length="252" mass="29070">MLLVAGLRLHAPGLKLWQQSAGRCRALQPAKRLARISEKSQPFTVSHCKLLTPLGSPRAFASRFWLGENKQVPFLCAVSLCRFGTSSLEEHSEYGRLIYSGTLSKTVLGVKMFCFTTSIITASMLFAIIHKYGLNFDKLYSEIAFYSATLFFIFLTPLILHLFTRRYIIRLYHKDKTDTYTAITYSGILREKKTLFHQKDVTVPDMSKMFTTFYVKRRAMLVNPFLFNFAQDYSHLMGYDKPFQFSLKDSEK</sequence>
<evidence type="ECO:0000313" key="3">
    <source>
        <dbReference type="EMBL" id="JAG66199.1"/>
    </source>
</evidence>
<dbReference type="PANTHER" id="PTHR13281">
    <property type="entry name" value="TRANSMEMBRANE PROTEIN 70, MITOCHONDRIAL"/>
    <property type="match status" value="1"/>
</dbReference>
<dbReference type="InterPro" id="IPR045325">
    <property type="entry name" value="TMEM70/TMEM186/TMEM223"/>
</dbReference>
<organism evidence="3">
    <name type="scientific">Philothamnus irregularis</name>
    <name type="common">brown tree snake</name>
    <dbReference type="NCBI Taxonomy" id="1899461"/>
    <lineage>
        <taxon>Eukaryota</taxon>
        <taxon>Metazoa</taxon>
        <taxon>Chordata</taxon>
        <taxon>Craniata</taxon>
        <taxon>Vertebrata</taxon>
        <taxon>Euteleostomi</taxon>
        <taxon>Lepidosauria</taxon>
        <taxon>Squamata</taxon>
        <taxon>Bifurcata</taxon>
        <taxon>Unidentata</taxon>
        <taxon>Episquamata</taxon>
        <taxon>Toxicofera</taxon>
        <taxon>Serpentes</taxon>
        <taxon>Colubroidea</taxon>
        <taxon>Colubridae</taxon>
        <taxon>Colubrinae</taxon>
        <taxon>Philothamnus</taxon>
    </lineage>
</organism>